<name>A0AAD5G7T0_AMBAR</name>
<dbReference type="PANTHER" id="PTHR24282">
    <property type="entry name" value="CYTOCHROME P450 FAMILY MEMBER"/>
    <property type="match status" value="1"/>
</dbReference>
<dbReference type="Pfam" id="PF00067">
    <property type="entry name" value="p450"/>
    <property type="match status" value="4"/>
</dbReference>
<dbReference type="PRINTS" id="PR00385">
    <property type="entry name" value="P450"/>
</dbReference>
<evidence type="ECO:0000256" key="8">
    <source>
        <dbReference type="ARBA" id="ARBA00023004"/>
    </source>
</evidence>
<dbReference type="GO" id="GO:0005506">
    <property type="term" value="F:iron ion binding"/>
    <property type="evidence" value="ECO:0007669"/>
    <property type="project" value="InterPro"/>
</dbReference>
<dbReference type="GO" id="GO:0020037">
    <property type="term" value="F:heme binding"/>
    <property type="evidence" value="ECO:0007669"/>
    <property type="project" value="InterPro"/>
</dbReference>
<dbReference type="InterPro" id="IPR050665">
    <property type="entry name" value="Cytochrome_P450_Monooxygen"/>
</dbReference>
<keyword evidence="14" id="KW-1185">Reference proteome</keyword>
<dbReference type="InterPro" id="IPR017972">
    <property type="entry name" value="Cyt_P450_CS"/>
</dbReference>
<dbReference type="PROSITE" id="PS00086">
    <property type="entry name" value="CYTOCHROME_P450"/>
    <property type="match status" value="1"/>
</dbReference>
<dbReference type="InterPro" id="IPR001128">
    <property type="entry name" value="Cyt_P450"/>
</dbReference>
<gene>
    <name evidence="13" type="ORF">M8C21_025383</name>
</gene>
<dbReference type="Proteomes" id="UP001206925">
    <property type="component" value="Unassembled WGS sequence"/>
</dbReference>
<feature type="transmembrane region" description="Helical" evidence="12">
    <location>
        <begin position="14"/>
        <end position="40"/>
    </location>
</feature>
<keyword evidence="9" id="KW-0503">Monooxygenase</keyword>
<feature type="transmembrane region" description="Helical" evidence="12">
    <location>
        <begin position="1509"/>
        <end position="1531"/>
    </location>
</feature>
<keyword evidence="4 12" id="KW-0812">Transmembrane</keyword>
<dbReference type="PANTHER" id="PTHR24282:SF269">
    <property type="entry name" value="CYTOCHROME P450, REVERSE TRANSCRIPTASE, RNA-DEPENDENT DNA POLYMERASE-RELATED"/>
    <property type="match status" value="1"/>
</dbReference>
<evidence type="ECO:0000313" key="14">
    <source>
        <dbReference type="Proteomes" id="UP001206925"/>
    </source>
</evidence>
<dbReference type="SUPFAM" id="SSF48264">
    <property type="entry name" value="Cytochrome P450"/>
    <property type="match status" value="4"/>
</dbReference>
<evidence type="ECO:0000256" key="11">
    <source>
        <dbReference type="PIRSR" id="PIRSR602401-1"/>
    </source>
</evidence>
<evidence type="ECO:0000256" key="10">
    <source>
        <dbReference type="ARBA" id="ARBA00023136"/>
    </source>
</evidence>
<dbReference type="GO" id="GO:0016020">
    <property type="term" value="C:membrane"/>
    <property type="evidence" value="ECO:0007669"/>
    <property type="project" value="UniProtKB-SubCell"/>
</dbReference>
<dbReference type="EMBL" id="JAMZMK010010782">
    <property type="protein sequence ID" value="KAI7730438.1"/>
    <property type="molecule type" value="Genomic_DNA"/>
</dbReference>
<keyword evidence="5 11" id="KW-0479">Metal-binding</keyword>
<comment type="subcellular location">
    <subcellularLocation>
        <location evidence="1">Membrane</location>
    </subcellularLocation>
</comment>
<evidence type="ECO:0000256" key="1">
    <source>
        <dbReference type="ARBA" id="ARBA00004370"/>
    </source>
</evidence>
<keyword evidence="6 12" id="KW-1133">Transmembrane helix</keyword>
<evidence type="ECO:0000256" key="3">
    <source>
        <dbReference type="ARBA" id="ARBA00022617"/>
    </source>
</evidence>
<evidence type="ECO:0000256" key="4">
    <source>
        <dbReference type="ARBA" id="ARBA00022692"/>
    </source>
</evidence>
<sequence length="1758" mass="200135">VNLSHNPLFILKKMVVIVVIAIVIALVGRWGWKVLIWAWLKPKKLEKWLREQGYQGNSYKLLIGDLKDLATMMKETKPKHIAISHDIFSHCLPFDHHVITKYGKRSFMWFGPFPRIYITEPELIKKIFSRPNDFQKPHPEPILDSITGGLLVAEGHKWIKHRQIINPAFHLENIKSMFSVICSSCSDMVEQWELLTAGSGSVEVDVWPYIDNLAGDVISRTAFGSCYQEGQRIFRIHKEQIDLVLQLLLIFHIPGGRFIPTRANKKFNKNTNVQKMLLMSIIDKRKKAIAMGEDSSDDLLGILLKSNTKEIEEDGVGMSIEDVIEECKLFYVAGSETTSNLIVWTMVCLSLDQNWQTKARDEIMQVFGNQDIHFEGLKHLKIVTMVLNEVLRLYPPAIMVTRATHKETQLGDMMIPSGVHITIPIMHVHHDPELWGEDATQFKPERFLEGIASATKGKGVGCFLPFTGGPRVCVGQNFAMIEAKIAITKILQRFSFELSPSYKHSPYPSFTLPPQFGRVWWQLLNWAWLKPKKLERWMRSEGYKGNSYKLIIGDMKELARTMKEGKSKSMPISHDIAAHVLPFDHQIITKYGKKSFIWFGPTPRIYIMEPELIKEILSRPNDFLKPHPDQFRDSVVSGLIVSEGQKWAKNRQIMNPAFHLENIKGMFPAICLSCNDMINKLEKLTAGTGSVEVDVWPYIDSLAGDVLARTAFGSSYEEGQKIFQLQKEQMDLAMQNLLMLYLPGGRFIPTKVNKKFKDNDNELRSILLDIINKKKKAIAIGEGWREDLLGVMLKSNLKEIEEDGVGMSMEEIIDECKLFYVGGSETTSSLMIWAVFCLALHQDWQHKARQEILQVFGTKELHFEGLKHLKIVTMILNEALRLYPPVVMAIRATNKDTKLGNMTIPADVNIALPMIRVQRDKDIWGEDALEFKPERFAEGIAHATKGLGTGCFFPFTGGPRVCIGQNIAMAEAKATVATMLQRFSFELSPSYKHSPFPMFTLPPQFGVPLILLIILRWGWKILNWAWLNPKKLEKLLKEQGYKGNSYKLLKGDLVELATMVKEVRSKAMPISHDISSHVLPYEHHIFNKYGKKTYIWFGPKPRVYVTDPELIKEIFSRPDEFQRPQHEPLRDSVIGGLVVLEGRKWAKHRHIINPAFHLESIKSMFSAICLSCSEMIKKWEVLTTGSGVAEVDVWPYIDNLAGDVISRAAFNSSYEEAQSIFRIQKEQMDLAMQLLFLFYLPGGRLIPTKANKKFKENRNQLQTLARGIVDKRKKAIETGEASNNDLLGILLESNSKEIKDQGDGMSIEDVIEECKLFYIAGSETTSSLIIWTMVCLSLHQEWQHKARDEILKVFGTQELHFEGLKHLKVVTMILNEVLRLYPPATLVLRATHKETKLGAMMLPSGVNLIIPILRVHHDPEIWGDDVTEFKPERFSEGIASATKGKGSGCFLPFGGGPRICIGQNFAMTEAKVAIAKILQRFSFELSPSYKHSPFAVFSLPPQFATVGKVVFAIVVAVIVSWGWKILNWAWLKPKKLEKLLREQGYKGKKSYIWFGPSPRVYVMNPELIKEILSRPNEFQRPQQEPVRDSITGGLLVSEGPKWTKHRRIINPTFHLKSIKGMFSNICLSCNEMVNKWELLVAKNGVAEVDVWPYIDNLSGDVISRAAFNSSYKEAQRIFHIQKEQIDLVAQLLYTFYIPGGRLIPTKANKKFNQNRKELQVLAKGIVENRKKAIEMGEDSNNDLLGILLASNSKEIKEN</sequence>
<dbReference type="PRINTS" id="PR00463">
    <property type="entry name" value="EP450I"/>
</dbReference>
<reference evidence="13" key="1">
    <citation type="submission" date="2022-06" db="EMBL/GenBank/DDBJ databases">
        <title>Uncovering the hologenomic basis of an extraordinary plant invasion.</title>
        <authorList>
            <person name="Bieker V.C."/>
            <person name="Martin M.D."/>
            <person name="Gilbert T."/>
            <person name="Hodgins K."/>
            <person name="Battlay P."/>
            <person name="Petersen B."/>
            <person name="Wilson J."/>
        </authorList>
    </citation>
    <scope>NUCLEOTIDE SEQUENCE</scope>
    <source>
        <strain evidence="13">AA19_3_7</strain>
        <tissue evidence="13">Leaf</tissue>
    </source>
</reference>
<comment type="similarity">
    <text evidence="2">Belongs to the cytochrome P450 family.</text>
</comment>
<dbReference type="FunFam" id="1.10.630.10:FF:000029">
    <property type="entry name" value="Cytochrome P450 734A1"/>
    <property type="match status" value="3"/>
</dbReference>
<comment type="caution">
    <text evidence="13">The sequence shown here is derived from an EMBL/GenBank/DDBJ whole genome shotgun (WGS) entry which is preliminary data.</text>
</comment>
<evidence type="ECO:0000256" key="2">
    <source>
        <dbReference type="ARBA" id="ARBA00010617"/>
    </source>
</evidence>
<evidence type="ECO:0000313" key="13">
    <source>
        <dbReference type="EMBL" id="KAI7730438.1"/>
    </source>
</evidence>
<keyword evidence="10 12" id="KW-0472">Membrane</keyword>
<feature type="non-terminal residue" evidence="13">
    <location>
        <position position="1758"/>
    </location>
</feature>
<organism evidence="13 14">
    <name type="scientific">Ambrosia artemisiifolia</name>
    <name type="common">Common ragweed</name>
    <dbReference type="NCBI Taxonomy" id="4212"/>
    <lineage>
        <taxon>Eukaryota</taxon>
        <taxon>Viridiplantae</taxon>
        <taxon>Streptophyta</taxon>
        <taxon>Embryophyta</taxon>
        <taxon>Tracheophyta</taxon>
        <taxon>Spermatophyta</taxon>
        <taxon>Magnoliopsida</taxon>
        <taxon>eudicotyledons</taxon>
        <taxon>Gunneridae</taxon>
        <taxon>Pentapetalae</taxon>
        <taxon>asterids</taxon>
        <taxon>campanulids</taxon>
        <taxon>Asterales</taxon>
        <taxon>Asteraceae</taxon>
        <taxon>Asteroideae</taxon>
        <taxon>Heliantheae alliance</taxon>
        <taxon>Heliantheae</taxon>
        <taxon>Ambrosia</taxon>
    </lineage>
</organism>
<proteinExistence type="inferred from homology"/>
<dbReference type="GO" id="GO:0016705">
    <property type="term" value="F:oxidoreductase activity, acting on paired donors, with incorporation or reduction of molecular oxygen"/>
    <property type="evidence" value="ECO:0007669"/>
    <property type="project" value="InterPro"/>
</dbReference>
<keyword evidence="8 11" id="KW-0408">Iron</keyword>
<dbReference type="GO" id="GO:0004497">
    <property type="term" value="F:monooxygenase activity"/>
    <property type="evidence" value="ECO:0007669"/>
    <property type="project" value="UniProtKB-KW"/>
</dbReference>
<evidence type="ECO:0000256" key="12">
    <source>
        <dbReference type="SAM" id="Phobius"/>
    </source>
</evidence>
<protein>
    <submittedName>
        <fullName evidence="13">Uncharacterized protein</fullName>
    </submittedName>
</protein>
<evidence type="ECO:0000256" key="7">
    <source>
        <dbReference type="ARBA" id="ARBA00023002"/>
    </source>
</evidence>
<evidence type="ECO:0000256" key="9">
    <source>
        <dbReference type="ARBA" id="ARBA00023033"/>
    </source>
</evidence>
<feature type="binding site" description="axial binding residue" evidence="11">
    <location>
        <position position="473"/>
    </location>
    <ligand>
        <name>heme</name>
        <dbReference type="ChEBI" id="CHEBI:30413"/>
    </ligand>
    <ligandPart>
        <name>Fe</name>
        <dbReference type="ChEBI" id="CHEBI:18248"/>
    </ligandPart>
</feature>
<keyword evidence="7" id="KW-0560">Oxidoreductase</keyword>
<comment type="cofactor">
    <cofactor evidence="11">
        <name>heme</name>
        <dbReference type="ChEBI" id="CHEBI:30413"/>
    </cofactor>
</comment>
<dbReference type="InterPro" id="IPR036396">
    <property type="entry name" value="Cyt_P450_sf"/>
</dbReference>
<keyword evidence="3 11" id="KW-0349">Heme</keyword>
<dbReference type="Gene3D" id="1.10.630.10">
    <property type="entry name" value="Cytochrome P450"/>
    <property type="match status" value="4"/>
</dbReference>
<evidence type="ECO:0000256" key="5">
    <source>
        <dbReference type="ARBA" id="ARBA00022723"/>
    </source>
</evidence>
<accession>A0AAD5G7T0</accession>
<dbReference type="InterPro" id="IPR002401">
    <property type="entry name" value="Cyt_P450_E_grp-I"/>
</dbReference>
<evidence type="ECO:0000256" key="6">
    <source>
        <dbReference type="ARBA" id="ARBA00022989"/>
    </source>
</evidence>